<dbReference type="GO" id="GO:0005886">
    <property type="term" value="C:plasma membrane"/>
    <property type="evidence" value="ECO:0007669"/>
    <property type="project" value="TreeGrafter"/>
</dbReference>
<dbReference type="EMBL" id="JACORU010000004">
    <property type="protein sequence ID" value="MBC5765239.1"/>
    <property type="molecule type" value="Genomic_DNA"/>
</dbReference>
<organism evidence="3 4">
    <name type="scientific">Ramlibacter albus</name>
    <dbReference type="NCBI Taxonomy" id="2079448"/>
    <lineage>
        <taxon>Bacteria</taxon>
        <taxon>Pseudomonadati</taxon>
        <taxon>Pseudomonadota</taxon>
        <taxon>Betaproteobacteria</taxon>
        <taxon>Burkholderiales</taxon>
        <taxon>Comamonadaceae</taxon>
        <taxon>Ramlibacter</taxon>
    </lineage>
</organism>
<feature type="transmembrane region" description="Helical" evidence="2">
    <location>
        <begin position="301"/>
        <end position="328"/>
    </location>
</feature>
<feature type="transmembrane region" description="Helical" evidence="2">
    <location>
        <begin position="77"/>
        <end position="99"/>
    </location>
</feature>
<feature type="transmembrane region" description="Helical" evidence="2">
    <location>
        <begin position="146"/>
        <end position="166"/>
    </location>
</feature>
<keyword evidence="4" id="KW-1185">Reference proteome</keyword>
<dbReference type="PANTHER" id="PTHR11328:SF24">
    <property type="entry name" value="MAJOR FACILITATOR SUPERFAMILY (MFS) PROFILE DOMAIN-CONTAINING PROTEIN"/>
    <property type="match status" value="1"/>
</dbReference>
<accession>A0A923M9I0</accession>
<feature type="transmembrane region" description="Helical" evidence="2">
    <location>
        <begin position="172"/>
        <end position="193"/>
    </location>
</feature>
<evidence type="ECO:0000256" key="2">
    <source>
        <dbReference type="SAM" id="Phobius"/>
    </source>
</evidence>
<keyword evidence="2" id="KW-0472">Membrane</keyword>
<feature type="transmembrane region" description="Helical" evidence="2">
    <location>
        <begin position="249"/>
        <end position="270"/>
    </location>
</feature>
<dbReference type="InterPro" id="IPR036259">
    <property type="entry name" value="MFS_trans_sf"/>
</dbReference>
<proteinExistence type="inferred from homology"/>
<dbReference type="SUPFAM" id="SSF103473">
    <property type="entry name" value="MFS general substrate transporter"/>
    <property type="match status" value="1"/>
</dbReference>
<evidence type="ECO:0000313" key="4">
    <source>
        <dbReference type="Proteomes" id="UP000596827"/>
    </source>
</evidence>
<dbReference type="RefSeq" id="WP_187081719.1">
    <property type="nucleotide sequence ID" value="NZ_JACORU010000004.1"/>
</dbReference>
<feature type="transmembrane region" description="Helical" evidence="2">
    <location>
        <begin position="349"/>
        <end position="367"/>
    </location>
</feature>
<comment type="similarity">
    <text evidence="1">Belongs to the sodium:galactoside symporter (TC 2.A.2) family.</text>
</comment>
<dbReference type="AlphaFoldDB" id="A0A923M9I0"/>
<reference evidence="3" key="1">
    <citation type="submission" date="2020-08" db="EMBL/GenBank/DDBJ databases">
        <title>Ramlibacter sp. GTP1 16S ribosomal RNA gene genome sequencing and assembly.</title>
        <authorList>
            <person name="Kang M."/>
        </authorList>
    </citation>
    <scope>NUCLEOTIDE SEQUENCE</scope>
    <source>
        <strain evidence="3">GTP1</strain>
    </source>
</reference>
<name>A0A923M9I0_9BURK</name>
<keyword evidence="2" id="KW-1133">Transmembrane helix</keyword>
<dbReference type="GO" id="GO:0008643">
    <property type="term" value="P:carbohydrate transport"/>
    <property type="evidence" value="ECO:0007669"/>
    <property type="project" value="InterPro"/>
</dbReference>
<feature type="transmembrane region" description="Helical" evidence="2">
    <location>
        <begin position="214"/>
        <end position="237"/>
    </location>
</feature>
<dbReference type="Pfam" id="PF13347">
    <property type="entry name" value="MFS_2"/>
    <property type="match status" value="1"/>
</dbReference>
<dbReference type="InterPro" id="IPR039672">
    <property type="entry name" value="MFS_2"/>
</dbReference>
<evidence type="ECO:0000256" key="1">
    <source>
        <dbReference type="ARBA" id="ARBA00009617"/>
    </source>
</evidence>
<dbReference type="Gene3D" id="1.20.1250.20">
    <property type="entry name" value="MFS general substrate transporter like domains"/>
    <property type="match status" value="2"/>
</dbReference>
<evidence type="ECO:0000313" key="3">
    <source>
        <dbReference type="EMBL" id="MBC5765239.1"/>
    </source>
</evidence>
<feature type="transmembrane region" description="Helical" evidence="2">
    <location>
        <begin position="105"/>
        <end position="126"/>
    </location>
</feature>
<comment type="caution">
    <text evidence="3">The sequence shown here is derived from an EMBL/GenBank/DDBJ whole genome shotgun (WGS) entry which is preliminary data.</text>
</comment>
<dbReference type="PANTHER" id="PTHR11328">
    <property type="entry name" value="MAJOR FACILITATOR SUPERFAMILY DOMAIN-CONTAINING PROTEIN"/>
    <property type="match status" value="1"/>
</dbReference>
<feature type="transmembrane region" description="Helical" evidence="2">
    <location>
        <begin position="379"/>
        <end position="401"/>
    </location>
</feature>
<protein>
    <submittedName>
        <fullName evidence="3">MFS transporter</fullName>
    </submittedName>
</protein>
<feature type="transmembrane region" description="Helical" evidence="2">
    <location>
        <begin position="277"/>
        <end position="295"/>
    </location>
</feature>
<keyword evidence="2" id="KW-0812">Transmembrane</keyword>
<dbReference type="GO" id="GO:0015293">
    <property type="term" value="F:symporter activity"/>
    <property type="evidence" value="ECO:0007669"/>
    <property type="project" value="InterPro"/>
</dbReference>
<dbReference type="Proteomes" id="UP000596827">
    <property type="component" value="Unassembled WGS sequence"/>
</dbReference>
<sequence>MIPRRDGWRYGLLGLPLAFAALPLYVHVPARYAADFGVPLTELGALLLAARLADAVLDPWIGRWIDGLYQRSVRHVLAVAAGAAIALAAGFALLLFPPVRGTGALLAWAAMSLAVTYFAFSVLSVAHQSWGAMLADSDDLRARIVAWREGLGLAGVLLAAVLPAAAGWPATTAVLALALACGCVALAASRWPLPLPHTSAAAWHRPLMQPAFRKLLAVFLANGIASAVPATLLLFFVRDRLQAPQAEGTFLGIYFACGAASLPLWLRVVALAGLARAWLAGMLLAIASFAAAMALGPGDSVAFGMVCAMCGIALGSDLAVPAALLAGVISRAREPGAVYFGWWNFASKLNLALAAGLALPLLQLAGYSPGDASPRSMAALTFAYCAVPCVLKAAAALLLYVQLVRTKEVP</sequence>
<gene>
    <name evidence="3" type="ORF">H8R02_12300</name>
</gene>